<dbReference type="InterPro" id="IPR051782">
    <property type="entry name" value="ABC_Transporter_VariousFunc"/>
</dbReference>
<dbReference type="SUPFAM" id="SSF52540">
    <property type="entry name" value="P-loop containing nucleoside triphosphate hydrolases"/>
    <property type="match status" value="1"/>
</dbReference>
<proteinExistence type="predicted"/>
<dbReference type="PANTHER" id="PTHR42939">
    <property type="entry name" value="ABC TRANSPORTER ATP-BINDING PROTEIN ALBC-RELATED"/>
    <property type="match status" value="1"/>
</dbReference>
<dbReference type="AlphaFoldDB" id="A0A455SK02"/>
<dbReference type="SMART" id="SM00382">
    <property type="entry name" value="AAA"/>
    <property type="match status" value="1"/>
</dbReference>
<name>A0A455SK02_9CHLR</name>
<dbReference type="Pfam" id="PF00005">
    <property type="entry name" value="ABC_tran"/>
    <property type="match status" value="1"/>
</dbReference>
<keyword evidence="2" id="KW-0547">Nucleotide-binding</keyword>
<dbReference type="InterPro" id="IPR027417">
    <property type="entry name" value="P-loop_NTPase"/>
</dbReference>
<dbReference type="Gene3D" id="3.40.50.300">
    <property type="entry name" value="P-loop containing nucleotide triphosphate hydrolases"/>
    <property type="match status" value="1"/>
</dbReference>
<feature type="domain" description="ABC transporter" evidence="4">
    <location>
        <begin position="3"/>
        <end position="213"/>
    </location>
</feature>
<dbReference type="PANTHER" id="PTHR42939:SF1">
    <property type="entry name" value="ABC TRANSPORTER ATP-BINDING PROTEIN ALBC-RELATED"/>
    <property type="match status" value="1"/>
</dbReference>
<dbReference type="InterPro" id="IPR003593">
    <property type="entry name" value="AAA+_ATPase"/>
</dbReference>
<dbReference type="GO" id="GO:0016887">
    <property type="term" value="F:ATP hydrolysis activity"/>
    <property type="evidence" value="ECO:0007669"/>
    <property type="project" value="InterPro"/>
</dbReference>
<evidence type="ECO:0000256" key="2">
    <source>
        <dbReference type="ARBA" id="ARBA00022741"/>
    </source>
</evidence>
<dbReference type="InterPro" id="IPR003439">
    <property type="entry name" value="ABC_transporter-like_ATP-bd"/>
</dbReference>
<sequence>MEITISHLYKRYRGENLLHDITMHIPGGIFGLLGSNGAGKSTLLRILATRLRPTAGTVTVGPYDLASPRARQALRAHLGYAPQLLALPPKLTGRQFLEYVALLKGMSGPKLRHNEVCLLLEELRFEQIADQKIGSYSLGSCRRLSVAQALLGDPELLILDDPFTNLDSEALLNVKMALLRRAHRCTIVLALNHIEHVEQFCQRTAFLDKGAVV</sequence>
<keyword evidence="1" id="KW-0813">Transport</keyword>
<reference evidence="5" key="1">
    <citation type="submission" date="2018-12" db="EMBL/GenBank/DDBJ databases">
        <title>Novel natural products biosynthetic potential of the class Ktedonobacteria.</title>
        <authorList>
            <person name="Zheng Y."/>
            <person name="Saitou A."/>
            <person name="Wang C.M."/>
            <person name="Toyoda A."/>
            <person name="Minakuchi Y."/>
            <person name="Sekiguchi Y."/>
            <person name="Ueda K."/>
            <person name="Takano H."/>
            <person name="Sakai Y."/>
            <person name="Yokota A."/>
            <person name="Yabe S."/>
        </authorList>
    </citation>
    <scope>NUCLEOTIDE SEQUENCE</scope>
    <source>
        <strain evidence="5">COM3</strain>
    </source>
</reference>
<evidence type="ECO:0000313" key="5">
    <source>
        <dbReference type="EMBL" id="BBH87698.1"/>
    </source>
</evidence>
<accession>A0A455SK02</accession>
<dbReference type="EMBL" id="AP019376">
    <property type="protein sequence ID" value="BBH87698.1"/>
    <property type="molecule type" value="Genomic_DNA"/>
</dbReference>
<evidence type="ECO:0000259" key="4">
    <source>
        <dbReference type="PROSITE" id="PS50893"/>
    </source>
</evidence>
<evidence type="ECO:0000256" key="3">
    <source>
        <dbReference type="ARBA" id="ARBA00022840"/>
    </source>
</evidence>
<keyword evidence="3" id="KW-0067">ATP-binding</keyword>
<protein>
    <recommendedName>
        <fullName evidence="4">ABC transporter domain-containing protein</fullName>
    </recommendedName>
</protein>
<dbReference type="PROSITE" id="PS50893">
    <property type="entry name" value="ABC_TRANSPORTER_2"/>
    <property type="match status" value="1"/>
</dbReference>
<dbReference type="GO" id="GO:0005524">
    <property type="term" value="F:ATP binding"/>
    <property type="evidence" value="ECO:0007669"/>
    <property type="project" value="UniProtKB-KW"/>
</dbReference>
<evidence type="ECO:0000256" key="1">
    <source>
        <dbReference type="ARBA" id="ARBA00022448"/>
    </source>
</evidence>
<organism evidence="5">
    <name type="scientific">Thermosporothrix sp. COM3</name>
    <dbReference type="NCBI Taxonomy" id="2490863"/>
    <lineage>
        <taxon>Bacteria</taxon>
        <taxon>Bacillati</taxon>
        <taxon>Chloroflexota</taxon>
        <taxon>Ktedonobacteria</taxon>
        <taxon>Ktedonobacterales</taxon>
        <taxon>Thermosporotrichaceae</taxon>
        <taxon>Thermosporothrix</taxon>
    </lineage>
</organism>
<gene>
    <name evidence="5" type="ORF">KTC_24490</name>
</gene>